<gene>
    <name evidence="2" type="ORF">METZ01_LOCUS421667</name>
</gene>
<protein>
    <recommendedName>
        <fullName evidence="1">YhdP central domain-containing protein</fullName>
    </recommendedName>
</protein>
<dbReference type="AlphaFoldDB" id="A0A382XCW1"/>
<dbReference type="InterPro" id="IPR025263">
    <property type="entry name" value="YhdP_central"/>
</dbReference>
<evidence type="ECO:0000313" key="2">
    <source>
        <dbReference type="EMBL" id="SVD68813.1"/>
    </source>
</evidence>
<dbReference type="InterPro" id="IPR011836">
    <property type="entry name" value="YhdP"/>
</dbReference>
<proteinExistence type="predicted"/>
<dbReference type="PANTHER" id="PTHR38690">
    <property type="entry name" value="PROTEASE-RELATED"/>
    <property type="match status" value="1"/>
</dbReference>
<dbReference type="PANTHER" id="PTHR38690:SF1">
    <property type="entry name" value="PROTEASE"/>
    <property type="match status" value="1"/>
</dbReference>
<feature type="non-terminal residue" evidence="2">
    <location>
        <position position="271"/>
    </location>
</feature>
<sequence length="271" mass="30224">YNQYFSQDSYRIDMILDENIKASLKLVDGIAVGGLIHFGDEPLGDVSYDQVRVTGQLSYLDVEQWLKAIDELGDVTDVSLNNEIAANVESVVLSIDKLQLYELELERSRARVTRDDAAWLTSLESDMLKGDISVADADDLPIEIRLERLRIDDSDNAANSLGDVRPLEIDDINFSTASLIVDDEAYGSWAFHYRVDDKIARFEEVQAMTAGLRVLRSSTLEWRTTNGVHSTRFTGDIEIEDLATAMQKFGFASSIEGQGLKIDADVMWAGS</sequence>
<feature type="non-terminal residue" evidence="2">
    <location>
        <position position="1"/>
    </location>
</feature>
<dbReference type="Pfam" id="PF13116">
    <property type="entry name" value="YhdP"/>
    <property type="match status" value="1"/>
</dbReference>
<feature type="domain" description="YhdP central" evidence="1">
    <location>
        <begin position="12"/>
        <end position="271"/>
    </location>
</feature>
<accession>A0A382XCW1</accession>
<organism evidence="2">
    <name type="scientific">marine metagenome</name>
    <dbReference type="NCBI Taxonomy" id="408172"/>
    <lineage>
        <taxon>unclassified sequences</taxon>
        <taxon>metagenomes</taxon>
        <taxon>ecological metagenomes</taxon>
    </lineage>
</organism>
<name>A0A382XCW1_9ZZZZ</name>
<dbReference type="EMBL" id="UINC01166710">
    <property type="protein sequence ID" value="SVD68813.1"/>
    <property type="molecule type" value="Genomic_DNA"/>
</dbReference>
<reference evidence="2" key="1">
    <citation type="submission" date="2018-05" db="EMBL/GenBank/DDBJ databases">
        <authorList>
            <person name="Lanie J.A."/>
            <person name="Ng W.-L."/>
            <person name="Kazmierczak K.M."/>
            <person name="Andrzejewski T.M."/>
            <person name="Davidsen T.M."/>
            <person name="Wayne K.J."/>
            <person name="Tettelin H."/>
            <person name="Glass J.I."/>
            <person name="Rusch D."/>
            <person name="Podicherti R."/>
            <person name="Tsui H.-C.T."/>
            <person name="Winkler M.E."/>
        </authorList>
    </citation>
    <scope>NUCLEOTIDE SEQUENCE</scope>
</reference>
<evidence type="ECO:0000259" key="1">
    <source>
        <dbReference type="Pfam" id="PF13116"/>
    </source>
</evidence>